<dbReference type="InterPro" id="IPR032508">
    <property type="entry name" value="FecR_C"/>
</dbReference>
<keyword evidence="1" id="KW-1133">Transmembrane helix</keyword>
<keyword evidence="1" id="KW-0812">Transmembrane</keyword>
<protein>
    <submittedName>
        <fullName evidence="4">DUF4974 domain-containing protein</fullName>
    </submittedName>
</protein>
<accession>A0ABP9AD85</accession>
<evidence type="ECO:0000313" key="5">
    <source>
        <dbReference type="Proteomes" id="UP001501411"/>
    </source>
</evidence>
<dbReference type="Pfam" id="PF16344">
    <property type="entry name" value="FecR_C"/>
    <property type="match status" value="1"/>
</dbReference>
<feature type="transmembrane region" description="Helical" evidence="1">
    <location>
        <begin position="82"/>
        <end position="102"/>
    </location>
</feature>
<dbReference type="PANTHER" id="PTHR30273">
    <property type="entry name" value="PERIPLASMIC SIGNAL SENSOR AND SIGMA FACTOR ACTIVATOR FECR-RELATED"/>
    <property type="match status" value="1"/>
</dbReference>
<dbReference type="InterPro" id="IPR012373">
    <property type="entry name" value="Ferrdict_sens_TM"/>
</dbReference>
<keyword evidence="1" id="KW-0472">Membrane</keyword>
<reference evidence="5" key="1">
    <citation type="journal article" date="2019" name="Int. J. Syst. Evol. Microbiol.">
        <title>The Global Catalogue of Microorganisms (GCM) 10K type strain sequencing project: providing services to taxonomists for standard genome sequencing and annotation.</title>
        <authorList>
            <consortium name="The Broad Institute Genomics Platform"/>
            <consortium name="The Broad Institute Genome Sequencing Center for Infectious Disease"/>
            <person name="Wu L."/>
            <person name="Ma J."/>
        </authorList>
    </citation>
    <scope>NUCLEOTIDE SEQUENCE [LARGE SCALE GENOMIC DNA]</scope>
    <source>
        <strain evidence="5">JCM 18200</strain>
    </source>
</reference>
<keyword evidence="5" id="KW-1185">Reference proteome</keyword>
<gene>
    <name evidence="4" type="ORF">GCM10023231_00130</name>
</gene>
<comment type="caution">
    <text evidence="4">The sequence shown here is derived from an EMBL/GenBank/DDBJ whole genome shotgun (WGS) entry which is preliminary data.</text>
</comment>
<sequence>MSKEPIMKDSRRFEELASKWLQGTITETEKMTFSQWYQQELNKPLPIPETFASSEEEIRDRMLAQIKKNMKSSSANKRKRRLSIQWAATVTAFLLVSIWLIYDKQVGYFHQVKAPKNLNTIQAGGNKATLILGNGKSINLRDKQQGIVVDEDIRYADGSTVVTKGALAAQLQLKTPKGGTYQVLLADGTKVWLNAASSLKYPLYFNGKERIVELTGEAYFEVASYKPGKSTSLMPFKVLTQGQRVEVLGTAFNINAYEDETAIKTTLVNGAIRVSNDAQVNTTDTTLQTVLLKPGNQSVLTRAGLHVQKVQPEQFTAWKDGYFDFEDANLYMVMKQFARWYDIDIQYEKVNTDDRFVGRIPRKVNLSTALKALKTAGVNFELIGNRRLLIKAE</sequence>
<evidence type="ECO:0000313" key="4">
    <source>
        <dbReference type="EMBL" id="GAA4777724.1"/>
    </source>
</evidence>
<feature type="domain" description="Protein FecR C-terminal" evidence="3">
    <location>
        <begin position="322"/>
        <end position="388"/>
    </location>
</feature>
<proteinExistence type="predicted"/>
<evidence type="ECO:0000259" key="3">
    <source>
        <dbReference type="Pfam" id="PF16344"/>
    </source>
</evidence>
<dbReference type="EMBL" id="BAABIQ010000001">
    <property type="protein sequence ID" value="GAA4777724.1"/>
    <property type="molecule type" value="Genomic_DNA"/>
</dbReference>
<dbReference type="InterPro" id="IPR006860">
    <property type="entry name" value="FecR"/>
</dbReference>
<dbReference type="Pfam" id="PF04773">
    <property type="entry name" value="FecR"/>
    <property type="match status" value="1"/>
</dbReference>
<feature type="domain" description="FecR protein" evidence="2">
    <location>
        <begin position="173"/>
        <end position="272"/>
    </location>
</feature>
<evidence type="ECO:0000259" key="2">
    <source>
        <dbReference type="Pfam" id="PF04773"/>
    </source>
</evidence>
<dbReference type="Gene3D" id="2.60.120.1440">
    <property type="match status" value="1"/>
</dbReference>
<evidence type="ECO:0000256" key="1">
    <source>
        <dbReference type="SAM" id="Phobius"/>
    </source>
</evidence>
<dbReference type="Gene3D" id="3.55.50.30">
    <property type="match status" value="1"/>
</dbReference>
<dbReference type="RefSeq" id="WP_345229623.1">
    <property type="nucleotide sequence ID" value="NZ_BAABIQ010000001.1"/>
</dbReference>
<dbReference type="PANTHER" id="PTHR30273:SF2">
    <property type="entry name" value="PROTEIN FECR"/>
    <property type="match status" value="1"/>
</dbReference>
<dbReference type="Proteomes" id="UP001501411">
    <property type="component" value="Unassembled WGS sequence"/>
</dbReference>
<name>A0ABP9AD85_9SPHI</name>
<organism evidence="4 5">
    <name type="scientific">Olivibacter ginsenosidimutans</name>
    <dbReference type="NCBI Taxonomy" id="1176537"/>
    <lineage>
        <taxon>Bacteria</taxon>
        <taxon>Pseudomonadati</taxon>
        <taxon>Bacteroidota</taxon>
        <taxon>Sphingobacteriia</taxon>
        <taxon>Sphingobacteriales</taxon>
        <taxon>Sphingobacteriaceae</taxon>
        <taxon>Olivibacter</taxon>
    </lineage>
</organism>